<accession>A0A937HWR4</accession>
<name>A0A937HWR4_9GAMM</name>
<evidence type="ECO:0000256" key="1">
    <source>
        <dbReference type="SAM" id="MobiDB-lite"/>
    </source>
</evidence>
<gene>
    <name evidence="2" type="ORF">ISQ63_03015</name>
</gene>
<sequence>MKRLNPDTGKPFEIGDPRPKSDIQDGKVFGGYYTSLYKERPQSGEYFEEFWVLENLSN</sequence>
<proteinExistence type="predicted"/>
<dbReference type="Proteomes" id="UP000744438">
    <property type="component" value="Unassembled WGS sequence"/>
</dbReference>
<protein>
    <submittedName>
        <fullName evidence="2">Uncharacterized protein</fullName>
    </submittedName>
</protein>
<evidence type="ECO:0000313" key="3">
    <source>
        <dbReference type="Proteomes" id="UP000744438"/>
    </source>
</evidence>
<feature type="compositionally biased region" description="Basic and acidic residues" evidence="1">
    <location>
        <begin position="13"/>
        <end position="22"/>
    </location>
</feature>
<dbReference type="EMBL" id="JADHQC010000014">
    <property type="protein sequence ID" value="MBL6811839.1"/>
    <property type="molecule type" value="Genomic_DNA"/>
</dbReference>
<organism evidence="2 3">
    <name type="scientific">SAR86 cluster bacterium</name>
    <dbReference type="NCBI Taxonomy" id="2030880"/>
    <lineage>
        <taxon>Bacteria</taxon>
        <taxon>Pseudomonadati</taxon>
        <taxon>Pseudomonadota</taxon>
        <taxon>Gammaproteobacteria</taxon>
        <taxon>SAR86 cluster</taxon>
    </lineage>
</organism>
<evidence type="ECO:0000313" key="2">
    <source>
        <dbReference type="EMBL" id="MBL6811839.1"/>
    </source>
</evidence>
<comment type="caution">
    <text evidence="2">The sequence shown here is derived from an EMBL/GenBank/DDBJ whole genome shotgun (WGS) entry which is preliminary data.</text>
</comment>
<reference evidence="2" key="1">
    <citation type="submission" date="2020-10" db="EMBL/GenBank/DDBJ databases">
        <title>Microbiome of the Black Sea water column analyzed by genome centric metagenomics.</title>
        <authorList>
            <person name="Cabello-Yeves P.J."/>
            <person name="Callieri C."/>
            <person name="Picazo A."/>
            <person name="Mehrshad M."/>
            <person name="Haro-Moreno J.M."/>
            <person name="Roda-Garcia J."/>
            <person name="Dzembekova N."/>
            <person name="Slabakova V."/>
            <person name="Slabakova N."/>
            <person name="Moncheva S."/>
            <person name="Rodriguez-Valera F."/>
        </authorList>
    </citation>
    <scope>NUCLEOTIDE SEQUENCE</scope>
    <source>
        <strain evidence="2">BS307-5m-G49</strain>
    </source>
</reference>
<dbReference type="AlphaFoldDB" id="A0A937HWR4"/>
<feature type="region of interest" description="Disordered" evidence="1">
    <location>
        <begin position="1"/>
        <end position="22"/>
    </location>
</feature>